<comment type="cofactor">
    <cofactor evidence="6">
        <name>a divalent metal cation</name>
        <dbReference type="ChEBI" id="CHEBI:60240"/>
    </cofactor>
</comment>
<keyword evidence="6" id="KW-0067">ATP-binding</keyword>
<keyword evidence="6" id="KW-0547">Nucleotide-binding</keyword>
<dbReference type="InterPro" id="IPR016064">
    <property type="entry name" value="NAD/diacylglycerol_kinase_sf"/>
</dbReference>
<protein>
    <recommendedName>
        <fullName evidence="6">NAD kinase</fullName>
        <ecNumber evidence="6">2.7.1.23</ecNumber>
    </recommendedName>
    <alternativeName>
        <fullName evidence="6">ATP-dependent NAD kinase</fullName>
    </alternativeName>
</protein>
<reference evidence="7 8" key="1">
    <citation type="submission" date="2020-08" db="EMBL/GenBank/DDBJ databases">
        <title>Description of novel Flavobacterium F-408 isolate.</title>
        <authorList>
            <person name="Saticioglu I.B."/>
            <person name="Duman M."/>
            <person name="Altun S."/>
        </authorList>
    </citation>
    <scope>NUCLEOTIDE SEQUENCE [LARGE SCALE GENOMIC DNA]</scope>
    <source>
        <strain evidence="7 8">F-408</strain>
    </source>
</reference>
<sequence>MKIAVFGQYYQNNTHSIVEKVVAFLDQKNIEICFYSVFYHKLLENNVELSNYKTFDSHECLKDNFDYLISIGGDGTILRAATFVRDSNLPIIGINAGRLGFLATVQEENIENLLNRVLDNDFSISKRTLVSLQSNPANSDLEDINFALNEITVSRKDTTSMITIETYINNEYLNSYWADGLIISTPTGSTGYSLSCGGPVIMPTSNCFVITPIAPHNLTARPLIIPDDSQLTLKIKGREDQYLVSLDSRMASVSNETVLIVKKTDFFILIVEFPEEGFLRTIRKKLLWGEDKRN</sequence>
<feature type="binding site" evidence="6">
    <location>
        <position position="179"/>
    </location>
    <ligand>
        <name>NAD(+)</name>
        <dbReference type="ChEBI" id="CHEBI:57540"/>
    </ligand>
</feature>
<dbReference type="Pfam" id="PF01513">
    <property type="entry name" value="NAD_kinase"/>
    <property type="match status" value="1"/>
</dbReference>
<keyword evidence="1 6" id="KW-0808">Transferase</keyword>
<comment type="catalytic activity">
    <reaction evidence="5 6">
        <text>NAD(+) + ATP = ADP + NADP(+) + H(+)</text>
        <dbReference type="Rhea" id="RHEA:18629"/>
        <dbReference type="ChEBI" id="CHEBI:15378"/>
        <dbReference type="ChEBI" id="CHEBI:30616"/>
        <dbReference type="ChEBI" id="CHEBI:57540"/>
        <dbReference type="ChEBI" id="CHEBI:58349"/>
        <dbReference type="ChEBI" id="CHEBI:456216"/>
        <dbReference type="EC" id="2.7.1.23"/>
    </reaction>
</comment>
<dbReference type="InterPro" id="IPR017438">
    <property type="entry name" value="ATP-NAD_kinase_N"/>
</dbReference>
<comment type="caution">
    <text evidence="6">Lacks conserved residue(s) required for the propagation of feature annotation.</text>
</comment>
<keyword evidence="3 6" id="KW-0521">NADP</keyword>
<evidence type="ECO:0000256" key="2">
    <source>
        <dbReference type="ARBA" id="ARBA00022777"/>
    </source>
</evidence>
<organism evidence="7 8">
    <name type="scientific">Flavobacterium bernardetii</name>
    <dbReference type="NCBI Taxonomy" id="2813823"/>
    <lineage>
        <taxon>Bacteria</taxon>
        <taxon>Pseudomonadati</taxon>
        <taxon>Bacteroidota</taxon>
        <taxon>Flavobacteriia</taxon>
        <taxon>Flavobacteriales</taxon>
        <taxon>Flavobacteriaceae</taxon>
        <taxon>Flavobacterium</taxon>
    </lineage>
</organism>
<dbReference type="Gene3D" id="3.40.50.10330">
    <property type="entry name" value="Probable inorganic polyphosphate/atp-NAD kinase, domain 1"/>
    <property type="match status" value="1"/>
</dbReference>
<feature type="binding site" evidence="6">
    <location>
        <position position="79"/>
    </location>
    <ligand>
        <name>NAD(+)</name>
        <dbReference type="ChEBI" id="CHEBI:57540"/>
    </ligand>
</feature>
<comment type="subcellular location">
    <subcellularLocation>
        <location evidence="6">Cytoplasm</location>
    </subcellularLocation>
</comment>
<gene>
    <name evidence="6" type="primary">nadK</name>
    <name evidence="7" type="ORF">H8R27_12495</name>
</gene>
<dbReference type="Gene3D" id="2.60.200.30">
    <property type="entry name" value="Probable inorganic polyphosphate/atp-NAD kinase, domain 2"/>
    <property type="match status" value="1"/>
</dbReference>
<comment type="similarity">
    <text evidence="6">Belongs to the NAD kinase family.</text>
</comment>
<evidence type="ECO:0000256" key="5">
    <source>
        <dbReference type="ARBA" id="ARBA00047925"/>
    </source>
</evidence>
<comment type="caution">
    <text evidence="7">The sequence shown here is derived from an EMBL/GenBank/DDBJ whole genome shotgun (WGS) entry which is preliminary data.</text>
</comment>
<dbReference type="InterPro" id="IPR017437">
    <property type="entry name" value="ATP-NAD_kinase_PpnK-typ_C"/>
</dbReference>
<dbReference type="Proteomes" id="UP000605990">
    <property type="component" value="Unassembled WGS sequence"/>
</dbReference>
<accession>A0ABR7J110</accession>
<feature type="binding site" evidence="6">
    <location>
        <position position="214"/>
    </location>
    <ligand>
        <name>NAD(+)</name>
        <dbReference type="ChEBI" id="CHEBI:57540"/>
    </ligand>
</feature>
<feature type="binding site" evidence="6">
    <location>
        <begin position="74"/>
        <end position="75"/>
    </location>
    <ligand>
        <name>NAD(+)</name>
        <dbReference type="ChEBI" id="CHEBI:57540"/>
    </ligand>
</feature>
<dbReference type="EC" id="2.7.1.23" evidence="6"/>
<evidence type="ECO:0000256" key="4">
    <source>
        <dbReference type="ARBA" id="ARBA00023027"/>
    </source>
</evidence>
<keyword evidence="2 6" id="KW-0418">Kinase</keyword>
<evidence type="ECO:0000256" key="6">
    <source>
        <dbReference type="HAMAP-Rule" id="MF_00361"/>
    </source>
</evidence>
<dbReference type="SUPFAM" id="SSF111331">
    <property type="entry name" value="NAD kinase/diacylglycerol kinase-like"/>
    <property type="match status" value="1"/>
</dbReference>
<comment type="function">
    <text evidence="6">Involved in the regulation of the intracellular balance of NAD and NADP, and is a key enzyme in the biosynthesis of NADP. Catalyzes specifically the phosphorylation on 2'-hydroxyl of the adenosine moiety of NAD to yield NADP.</text>
</comment>
<keyword evidence="4 6" id="KW-0520">NAD</keyword>
<dbReference type="NCBIfam" id="NF002521">
    <property type="entry name" value="PRK01911.1"/>
    <property type="match status" value="1"/>
</dbReference>
<dbReference type="PANTHER" id="PTHR20275:SF6">
    <property type="entry name" value="NAD KINASE 2, CHLOROPLASTIC"/>
    <property type="match status" value="1"/>
</dbReference>
<dbReference type="HAMAP" id="MF_00361">
    <property type="entry name" value="NAD_kinase"/>
    <property type="match status" value="1"/>
</dbReference>
<name>A0ABR7J110_9FLAO</name>
<feature type="active site" description="Proton acceptor" evidence="6">
    <location>
        <position position="74"/>
    </location>
</feature>
<dbReference type="Pfam" id="PF20143">
    <property type="entry name" value="NAD_kinase_C"/>
    <property type="match status" value="1"/>
</dbReference>
<evidence type="ECO:0000256" key="3">
    <source>
        <dbReference type="ARBA" id="ARBA00022857"/>
    </source>
</evidence>
<evidence type="ECO:0000313" key="7">
    <source>
        <dbReference type="EMBL" id="MBC5835708.1"/>
    </source>
</evidence>
<evidence type="ECO:0000313" key="8">
    <source>
        <dbReference type="Proteomes" id="UP000605990"/>
    </source>
</evidence>
<proteinExistence type="inferred from homology"/>
<dbReference type="RefSeq" id="WP_166125458.1">
    <property type="nucleotide sequence ID" value="NZ_JAANOQ010000002.1"/>
</dbReference>
<keyword evidence="8" id="KW-1185">Reference proteome</keyword>
<dbReference type="EMBL" id="JACRUN010000008">
    <property type="protein sequence ID" value="MBC5835708.1"/>
    <property type="molecule type" value="Genomic_DNA"/>
</dbReference>
<dbReference type="InterPro" id="IPR002504">
    <property type="entry name" value="NADK"/>
</dbReference>
<feature type="binding site" evidence="6">
    <location>
        <begin position="190"/>
        <end position="195"/>
    </location>
    <ligand>
        <name>NAD(+)</name>
        <dbReference type="ChEBI" id="CHEBI:57540"/>
    </ligand>
</feature>
<keyword evidence="6" id="KW-0963">Cytoplasm</keyword>
<dbReference type="GO" id="GO:0003951">
    <property type="term" value="F:NAD+ kinase activity"/>
    <property type="evidence" value="ECO:0007669"/>
    <property type="project" value="UniProtKB-EC"/>
</dbReference>
<feature type="binding site" evidence="6">
    <location>
        <begin position="149"/>
        <end position="150"/>
    </location>
    <ligand>
        <name>NAD(+)</name>
        <dbReference type="ChEBI" id="CHEBI:57540"/>
    </ligand>
</feature>
<evidence type="ECO:0000256" key="1">
    <source>
        <dbReference type="ARBA" id="ARBA00022679"/>
    </source>
</evidence>
<dbReference type="PANTHER" id="PTHR20275">
    <property type="entry name" value="NAD KINASE"/>
    <property type="match status" value="1"/>
</dbReference>